<evidence type="ECO:0000256" key="5">
    <source>
        <dbReference type="ARBA" id="ARBA00022801"/>
    </source>
</evidence>
<dbReference type="PANTHER" id="PTHR33653:SF1">
    <property type="entry name" value="RIBONUCLEASE VAPC2"/>
    <property type="match status" value="1"/>
</dbReference>
<proteinExistence type="inferred from homology"/>
<comment type="caution">
    <text evidence="10">The sequence shown here is derived from an EMBL/GenBank/DDBJ whole genome shotgun (WGS) entry which is preliminary data.</text>
</comment>
<keyword evidence="4 8" id="KW-0479">Metal-binding</keyword>
<evidence type="ECO:0000256" key="7">
    <source>
        <dbReference type="ARBA" id="ARBA00038093"/>
    </source>
</evidence>
<dbReference type="SUPFAM" id="SSF88723">
    <property type="entry name" value="PIN domain-like"/>
    <property type="match status" value="1"/>
</dbReference>
<name>A0A916SQ06_9BURK</name>
<dbReference type="CDD" id="cd18745">
    <property type="entry name" value="PIN_VapC4-5_FitB-like"/>
    <property type="match status" value="1"/>
</dbReference>
<evidence type="ECO:0000313" key="10">
    <source>
        <dbReference type="EMBL" id="GGB11141.1"/>
    </source>
</evidence>
<dbReference type="Proteomes" id="UP000620596">
    <property type="component" value="Unassembled WGS sequence"/>
</dbReference>
<keyword evidence="5 8" id="KW-0378">Hydrolase</keyword>
<dbReference type="InterPro" id="IPR022907">
    <property type="entry name" value="VapC_family"/>
</dbReference>
<evidence type="ECO:0000256" key="3">
    <source>
        <dbReference type="ARBA" id="ARBA00022722"/>
    </source>
</evidence>
<dbReference type="PANTHER" id="PTHR33653">
    <property type="entry name" value="RIBONUCLEASE VAPC2"/>
    <property type="match status" value="1"/>
</dbReference>
<evidence type="ECO:0000256" key="4">
    <source>
        <dbReference type="ARBA" id="ARBA00022723"/>
    </source>
</evidence>
<dbReference type="Gene3D" id="3.40.50.1010">
    <property type="entry name" value="5'-nuclease"/>
    <property type="match status" value="1"/>
</dbReference>
<evidence type="ECO:0000256" key="1">
    <source>
        <dbReference type="ARBA" id="ARBA00001946"/>
    </source>
</evidence>
<dbReference type="GO" id="GO:0090729">
    <property type="term" value="F:toxin activity"/>
    <property type="evidence" value="ECO:0007669"/>
    <property type="project" value="UniProtKB-KW"/>
</dbReference>
<keyword evidence="3 8" id="KW-0540">Nuclease</keyword>
<dbReference type="Pfam" id="PF01850">
    <property type="entry name" value="PIN"/>
    <property type="match status" value="1"/>
</dbReference>
<comment type="function">
    <text evidence="8">Toxic component of a toxin-antitoxin (TA) system. An RNase.</text>
</comment>
<protein>
    <recommendedName>
        <fullName evidence="8">Ribonuclease VapC</fullName>
        <shortName evidence="8">RNase VapC</shortName>
        <ecNumber evidence="8">3.1.-.-</ecNumber>
    </recommendedName>
    <alternativeName>
        <fullName evidence="8">Toxin VapC</fullName>
    </alternativeName>
</protein>
<dbReference type="InterPro" id="IPR002716">
    <property type="entry name" value="PIN_dom"/>
</dbReference>
<keyword evidence="2 8" id="KW-1277">Toxin-antitoxin system</keyword>
<dbReference type="GO" id="GO:0004540">
    <property type="term" value="F:RNA nuclease activity"/>
    <property type="evidence" value="ECO:0007669"/>
    <property type="project" value="InterPro"/>
</dbReference>
<comment type="cofactor">
    <cofactor evidence="1 8">
        <name>Mg(2+)</name>
        <dbReference type="ChEBI" id="CHEBI:18420"/>
    </cofactor>
</comment>
<dbReference type="InterPro" id="IPR050556">
    <property type="entry name" value="Type_II_TA_system_RNase"/>
</dbReference>
<dbReference type="InterPro" id="IPR029060">
    <property type="entry name" value="PIN-like_dom_sf"/>
</dbReference>
<evidence type="ECO:0000313" key="11">
    <source>
        <dbReference type="Proteomes" id="UP000620596"/>
    </source>
</evidence>
<keyword evidence="8" id="KW-0800">Toxin</keyword>
<feature type="binding site" evidence="8">
    <location>
        <position position="6"/>
    </location>
    <ligand>
        <name>Mg(2+)</name>
        <dbReference type="ChEBI" id="CHEBI:18420"/>
    </ligand>
</feature>
<dbReference type="GO" id="GO:0016787">
    <property type="term" value="F:hydrolase activity"/>
    <property type="evidence" value="ECO:0007669"/>
    <property type="project" value="UniProtKB-KW"/>
</dbReference>
<dbReference type="EC" id="3.1.-.-" evidence="8"/>
<evidence type="ECO:0000256" key="2">
    <source>
        <dbReference type="ARBA" id="ARBA00022649"/>
    </source>
</evidence>
<dbReference type="RefSeq" id="WP_188709806.1">
    <property type="nucleotide sequence ID" value="NZ_BMIG01000017.1"/>
</dbReference>
<evidence type="ECO:0000259" key="9">
    <source>
        <dbReference type="Pfam" id="PF01850"/>
    </source>
</evidence>
<feature type="domain" description="PIN" evidence="9">
    <location>
        <begin position="3"/>
        <end position="123"/>
    </location>
</feature>
<organism evidence="10 11">
    <name type="scientific">Polaromonas eurypsychrophila</name>
    <dbReference type="NCBI Taxonomy" id="1614635"/>
    <lineage>
        <taxon>Bacteria</taxon>
        <taxon>Pseudomonadati</taxon>
        <taxon>Pseudomonadota</taxon>
        <taxon>Betaproteobacteria</taxon>
        <taxon>Burkholderiales</taxon>
        <taxon>Comamonadaceae</taxon>
        <taxon>Polaromonas</taxon>
    </lineage>
</organism>
<keyword evidence="6 8" id="KW-0460">Magnesium</keyword>
<dbReference type="EMBL" id="BMIG01000017">
    <property type="protein sequence ID" value="GGB11141.1"/>
    <property type="molecule type" value="Genomic_DNA"/>
</dbReference>
<evidence type="ECO:0000256" key="6">
    <source>
        <dbReference type="ARBA" id="ARBA00022842"/>
    </source>
</evidence>
<reference evidence="10" key="1">
    <citation type="journal article" date="2014" name="Int. J. Syst. Evol. Microbiol.">
        <title>Complete genome sequence of Corynebacterium casei LMG S-19264T (=DSM 44701T), isolated from a smear-ripened cheese.</title>
        <authorList>
            <consortium name="US DOE Joint Genome Institute (JGI-PGF)"/>
            <person name="Walter F."/>
            <person name="Albersmeier A."/>
            <person name="Kalinowski J."/>
            <person name="Ruckert C."/>
        </authorList>
    </citation>
    <scope>NUCLEOTIDE SEQUENCE</scope>
    <source>
        <strain evidence="10">CGMCC 1.15322</strain>
    </source>
</reference>
<keyword evidence="11" id="KW-1185">Reference proteome</keyword>
<accession>A0A916SQ06</accession>
<evidence type="ECO:0000256" key="8">
    <source>
        <dbReference type="HAMAP-Rule" id="MF_00265"/>
    </source>
</evidence>
<dbReference type="AlphaFoldDB" id="A0A916SQ06"/>
<comment type="similarity">
    <text evidence="7 8">Belongs to the PINc/VapC protein family.</text>
</comment>
<dbReference type="GO" id="GO:0000287">
    <property type="term" value="F:magnesium ion binding"/>
    <property type="evidence" value="ECO:0007669"/>
    <property type="project" value="UniProtKB-UniRule"/>
</dbReference>
<gene>
    <name evidence="10" type="primary">mvpA</name>
    <name evidence="8" type="synonym">vapC</name>
    <name evidence="10" type="ORF">GCM10011496_35110</name>
</gene>
<reference evidence="10" key="2">
    <citation type="submission" date="2020-09" db="EMBL/GenBank/DDBJ databases">
        <authorList>
            <person name="Sun Q."/>
            <person name="Zhou Y."/>
        </authorList>
    </citation>
    <scope>NUCLEOTIDE SEQUENCE</scope>
    <source>
        <strain evidence="10">CGMCC 1.15322</strain>
    </source>
</reference>
<sequence>MKYLLDTDTLIYVFKRAGNCLSRLENEHDSDIATSTINLFELEFGMAKSSNRTLMARYLSAISGRYAVLGFDFAASQQAGRVRAHLQTSGSPIGPYDVLIAGIALTNNLTVVTRNVREFSRVPQLKVENWYD</sequence>
<feature type="binding site" evidence="8">
    <location>
        <position position="97"/>
    </location>
    <ligand>
        <name>Mg(2+)</name>
        <dbReference type="ChEBI" id="CHEBI:18420"/>
    </ligand>
</feature>
<dbReference type="HAMAP" id="MF_00265">
    <property type="entry name" value="VapC_Nob1"/>
    <property type="match status" value="1"/>
</dbReference>